<evidence type="ECO:0000256" key="6">
    <source>
        <dbReference type="ARBA" id="ARBA00047321"/>
    </source>
</evidence>
<dbReference type="PANTHER" id="PTHR10742:SF410">
    <property type="entry name" value="LYSINE-SPECIFIC HISTONE DEMETHYLASE 2"/>
    <property type="match status" value="1"/>
</dbReference>
<dbReference type="InterPro" id="IPR050281">
    <property type="entry name" value="Flavin_monoamine_oxidase"/>
</dbReference>
<dbReference type="GO" id="GO:0016491">
    <property type="term" value="F:oxidoreductase activity"/>
    <property type="evidence" value="ECO:0007669"/>
    <property type="project" value="UniProtKB-KW"/>
</dbReference>
<proteinExistence type="inferred from homology"/>
<name>A0ABT8ZT52_9SPHN</name>
<dbReference type="Proteomes" id="UP001176468">
    <property type="component" value="Unassembled WGS sequence"/>
</dbReference>
<comment type="caution">
    <text evidence="8">The sequence shown here is derived from an EMBL/GenBank/DDBJ whole genome shotgun (WGS) entry which is preliminary data.</text>
</comment>
<feature type="domain" description="Amine oxidase" evidence="7">
    <location>
        <begin position="13"/>
        <end position="64"/>
    </location>
</feature>
<dbReference type="SUPFAM" id="SSF54373">
    <property type="entry name" value="FAD-linked reductases, C-terminal domain"/>
    <property type="match status" value="1"/>
</dbReference>
<evidence type="ECO:0000313" key="9">
    <source>
        <dbReference type="Proteomes" id="UP001176468"/>
    </source>
</evidence>
<protein>
    <recommendedName>
        <fullName evidence="4">Tryptophan 2-monooxygenase</fullName>
        <ecNumber evidence="3">1.13.12.3</ecNumber>
    </recommendedName>
</protein>
<evidence type="ECO:0000256" key="4">
    <source>
        <dbReference type="ARBA" id="ARBA00017871"/>
    </source>
</evidence>
<dbReference type="SUPFAM" id="SSF51905">
    <property type="entry name" value="FAD/NAD(P)-binding domain"/>
    <property type="match status" value="1"/>
</dbReference>
<feature type="domain" description="Amine oxidase" evidence="7">
    <location>
        <begin position="95"/>
        <end position="401"/>
    </location>
</feature>
<dbReference type="InterPro" id="IPR036188">
    <property type="entry name" value="FAD/NAD-bd_sf"/>
</dbReference>
<evidence type="ECO:0000256" key="2">
    <source>
        <dbReference type="ARBA" id="ARBA00005833"/>
    </source>
</evidence>
<comment type="catalytic activity">
    <reaction evidence="6">
        <text>L-tryptophan + O2 = indole-3-acetamide + CO2 + H2O</text>
        <dbReference type="Rhea" id="RHEA:16165"/>
        <dbReference type="ChEBI" id="CHEBI:15377"/>
        <dbReference type="ChEBI" id="CHEBI:15379"/>
        <dbReference type="ChEBI" id="CHEBI:16031"/>
        <dbReference type="ChEBI" id="CHEBI:16526"/>
        <dbReference type="ChEBI" id="CHEBI:57912"/>
        <dbReference type="EC" id="1.13.12.3"/>
    </reaction>
</comment>
<dbReference type="PRINTS" id="PR00420">
    <property type="entry name" value="RNGMNOXGNASE"/>
</dbReference>
<dbReference type="EC" id="1.13.12.3" evidence="3"/>
<comment type="similarity">
    <text evidence="2">Belongs to the tryptophan 2-monooxygenase family.</text>
</comment>
<evidence type="ECO:0000256" key="1">
    <source>
        <dbReference type="ARBA" id="ARBA00004814"/>
    </source>
</evidence>
<dbReference type="InterPro" id="IPR002937">
    <property type="entry name" value="Amino_oxidase"/>
</dbReference>
<dbReference type="RefSeq" id="WP_304558947.1">
    <property type="nucleotide sequence ID" value="NZ_JAUQSZ010000001.1"/>
</dbReference>
<keyword evidence="9" id="KW-1185">Reference proteome</keyword>
<evidence type="ECO:0000256" key="5">
    <source>
        <dbReference type="ARBA" id="ARBA00023070"/>
    </source>
</evidence>
<gene>
    <name evidence="8" type="ORF">Q5H94_00255</name>
</gene>
<evidence type="ECO:0000313" key="8">
    <source>
        <dbReference type="EMBL" id="MDO7840744.1"/>
    </source>
</evidence>
<evidence type="ECO:0000259" key="7">
    <source>
        <dbReference type="Pfam" id="PF01593"/>
    </source>
</evidence>
<dbReference type="Pfam" id="PF01593">
    <property type="entry name" value="Amino_oxidase"/>
    <property type="match status" value="2"/>
</dbReference>
<keyword evidence="8" id="KW-0560">Oxidoreductase</keyword>
<reference evidence="8" key="1">
    <citation type="submission" date="2023-07" db="EMBL/GenBank/DDBJ databases">
        <authorList>
            <person name="Kim M.K."/>
        </authorList>
    </citation>
    <scope>NUCLEOTIDE SEQUENCE</scope>
    <source>
        <strain evidence="8">CA1-15</strain>
    </source>
</reference>
<comment type="pathway">
    <text evidence="1">Plant hormone metabolism; auxin biosynthesis.</text>
</comment>
<dbReference type="Gene3D" id="3.50.50.60">
    <property type="entry name" value="FAD/NAD(P)-binding domain"/>
    <property type="match status" value="1"/>
</dbReference>
<evidence type="ECO:0000256" key="3">
    <source>
        <dbReference type="ARBA" id="ARBA00012535"/>
    </source>
</evidence>
<accession>A0ABT8ZT52</accession>
<keyword evidence="5" id="KW-0073">Auxin biosynthesis</keyword>
<sequence length="405" mass="42131">MDCDIAIIGAGAAGISAARTLRAAGRSVLLIEASDRAGGRGWTLGMGGMPLDMGCGWLHSAERNPLVGVALAGGFDVVGGDTAWRAQWRDLGFPREDQDAAMAAWEALSERLNTDPPASDRAADALTPGGDWNAFCQSLSGYMNGASLDRLSVADFLAYDNAATDANWRVREGYGSLLAASLPDVRLLLSCPVRKVAQSGQGVRLDTDRGPVEARAVIVTASTNVLASGAIAIAGADDHLHAASQLPLGLADKLFFELHGDHGFEPETHLLGNPRNAGTGSYYIMALGRPVIEGFFGGPGAVSVEDAGPAAAFAFALDELVALLGSGVRRHVRPLVASAWCRTDWIRGSYSHALPGHAAARAILARPVAERIFFAGEATHATDFSTAHGAWESGARAAGEALALI</sequence>
<dbReference type="PANTHER" id="PTHR10742">
    <property type="entry name" value="FLAVIN MONOAMINE OXIDASE"/>
    <property type="match status" value="1"/>
</dbReference>
<organism evidence="8 9">
    <name type="scientific">Sphingomonas immobilis</name>
    <dbReference type="NCBI Taxonomy" id="3063997"/>
    <lineage>
        <taxon>Bacteria</taxon>
        <taxon>Pseudomonadati</taxon>
        <taxon>Pseudomonadota</taxon>
        <taxon>Alphaproteobacteria</taxon>
        <taxon>Sphingomonadales</taxon>
        <taxon>Sphingomonadaceae</taxon>
        <taxon>Sphingomonas</taxon>
    </lineage>
</organism>
<dbReference type="EMBL" id="JAUQSZ010000001">
    <property type="protein sequence ID" value="MDO7840744.1"/>
    <property type="molecule type" value="Genomic_DNA"/>
</dbReference>